<dbReference type="Proteomes" id="UP000274756">
    <property type="component" value="Unassembled WGS sequence"/>
</dbReference>
<evidence type="ECO:0000313" key="2">
    <source>
        <dbReference type="EMBL" id="VDN58702.1"/>
    </source>
</evidence>
<dbReference type="SUPFAM" id="SSF52833">
    <property type="entry name" value="Thioredoxin-like"/>
    <property type="match status" value="1"/>
</dbReference>
<evidence type="ECO:0000313" key="3">
    <source>
        <dbReference type="Proteomes" id="UP000038040"/>
    </source>
</evidence>
<dbReference type="AlphaFoldDB" id="A0A0N4UC23"/>
<dbReference type="InterPro" id="IPR011899">
    <property type="entry name" value="Glutaredoxin_euk/vir"/>
</dbReference>
<reference evidence="2 4" key="2">
    <citation type="submission" date="2018-11" db="EMBL/GenBank/DDBJ databases">
        <authorList>
            <consortium name="Pathogen Informatics"/>
        </authorList>
    </citation>
    <scope>NUCLEOTIDE SEQUENCE [LARGE SCALE GENOMIC DNA]</scope>
</reference>
<dbReference type="Proteomes" id="UP000038040">
    <property type="component" value="Unplaced"/>
</dbReference>
<dbReference type="PANTHER" id="PTHR45694:SF18">
    <property type="entry name" value="GLUTAREDOXIN-1-RELATED"/>
    <property type="match status" value="1"/>
</dbReference>
<dbReference type="EMBL" id="UYYG01001171">
    <property type="protein sequence ID" value="VDN58702.1"/>
    <property type="molecule type" value="Genomic_DNA"/>
</dbReference>
<dbReference type="PRINTS" id="PR00160">
    <property type="entry name" value="GLUTAREDOXIN"/>
</dbReference>
<dbReference type="PROSITE" id="PS51354">
    <property type="entry name" value="GLUTAREDOXIN_2"/>
    <property type="match status" value="1"/>
</dbReference>
<evidence type="ECO:0000313" key="5">
    <source>
        <dbReference type="WBParaSite" id="DME_0000479201-mRNA-1"/>
    </source>
</evidence>
<dbReference type="Pfam" id="PF00462">
    <property type="entry name" value="Glutaredoxin"/>
    <property type="match status" value="1"/>
</dbReference>
<reference evidence="5" key="1">
    <citation type="submission" date="2017-02" db="UniProtKB">
        <authorList>
            <consortium name="WormBaseParasite"/>
        </authorList>
    </citation>
    <scope>IDENTIFICATION</scope>
</reference>
<gene>
    <name evidence="2" type="ORF">DME_LOCUS8675</name>
</gene>
<dbReference type="WBParaSite" id="DME_0000479201-mRNA-1">
    <property type="protein sequence ID" value="DME_0000479201-mRNA-1"/>
    <property type="gene ID" value="DME_0000479201"/>
</dbReference>
<dbReference type="OrthoDB" id="418495at2759"/>
<dbReference type="InterPro" id="IPR002109">
    <property type="entry name" value="Glutaredoxin"/>
</dbReference>
<dbReference type="GO" id="GO:0034599">
    <property type="term" value="P:cellular response to oxidative stress"/>
    <property type="evidence" value="ECO:0007669"/>
    <property type="project" value="TreeGrafter"/>
</dbReference>
<accession>A0A0N4UC23</accession>
<feature type="domain" description="Glutaredoxin" evidence="1">
    <location>
        <begin position="28"/>
        <end position="91"/>
    </location>
</feature>
<sequence length="137" mass="15755">MLCNAEDSTRHAENVRRKLESEIRNHKIVLYSKSYCPFSRVVKRILDGYQINDLKVIELDYQQDMSLMQDHLKEKTGIRTVPQLFIDSKFIGDQRTVKAMENDGTLENVMLRAADPFTKDLGIEIQAGPQQPPGFLT</sequence>
<evidence type="ECO:0000313" key="4">
    <source>
        <dbReference type="Proteomes" id="UP000274756"/>
    </source>
</evidence>
<name>A0A0N4UC23_DRAME</name>
<dbReference type="GO" id="GO:0015038">
    <property type="term" value="F:glutathione disulfide oxidoreductase activity"/>
    <property type="evidence" value="ECO:0007669"/>
    <property type="project" value="TreeGrafter"/>
</dbReference>
<dbReference type="GO" id="GO:0005737">
    <property type="term" value="C:cytoplasm"/>
    <property type="evidence" value="ECO:0007669"/>
    <property type="project" value="TreeGrafter"/>
</dbReference>
<dbReference type="CDD" id="cd03419">
    <property type="entry name" value="GRX_GRXh_1_2_like"/>
    <property type="match status" value="1"/>
</dbReference>
<evidence type="ECO:0000259" key="1">
    <source>
        <dbReference type="Pfam" id="PF00462"/>
    </source>
</evidence>
<dbReference type="PANTHER" id="PTHR45694">
    <property type="entry name" value="GLUTAREDOXIN 2"/>
    <property type="match status" value="1"/>
</dbReference>
<organism evidence="3 5">
    <name type="scientific">Dracunculus medinensis</name>
    <name type="common">Guinea worm</name>
    <dbReference type="NCBI Taxonomy" id="318479"/>
    <lineage>
        <taxon>Eukaryota</taxon>
        <taxon>Metazoa</taxon>
        <taxon>Ecdysozoa</taxon>
        <taxon>Nematoda</taxon>
        <taxon>Chromadorea</taxon>
        <taxon>Rhabditida</taxon>
        <taxon>Spirurina</taxon>
        <taxon>Dracunculoidea</taxon>
        <taxon>Dracunculidae</taxon>
        <taxon>Dracunculus</taxon>
    </lineage>
</organism>
<keyword evidence="4" id="KW-1185">Reference proteome</keyword>
<dbReference type="InterPro" id="IPR014025">
    <property type="entry name" value="Glutaredoxin_subgr"/>
</dbReference>
<dbReference type="Gene3D" id="3.40.30.10">
    <property type="entry name" value="Glutaredoxin"/>
    <property type="match status" value="1"/>
</dbReference>
<protein>
    <submittedName>
        <fullName evidence="5">Glutaredoxin domain-containing protein</fullName>
    </submittedName>
</protein>
<dbReference type="InterPro" id="IPR036249">
    <property type="entry name" value="Thioredoxin-like_sf"/>
</dbReference>
<dbReference type="STRING" id="318479.A0A0N4UC23"/>
<dbReference type="NCBIfam" id="TIGR02180">
    <property type="entry name" value="GRX_euk"/>
    <property type="match status" value="1"/>
</dbReference>
<proteinExistence type="predicted"/>